<dbReference type="PROSITE" id="PS50805">
    <property type="entry name" value="KRAB"/>
    <property type="match status" value="1"/>
</dbReference>
<dbReference type="CDD" id="cd07765">
    <property type="entry name" value="KRAB_A-box"/>
    <property type="match status" value="1"/>
</dbReference>
<dbReference type="InterPro" id="IPR050169">
    <property type="entry name" value="Krueppel_C2H2_ZnF"/>
</dbReference>
<dbReference type="PANTHER" id="PTHR23232">
    <property type="entry name" value="KRAB DOMAIN C2H2 ZINC FINGER"/>
    <property type="match status" value="1"/>
</dbReference>
<comment type="caution">
    <text evidence="2">The sequence shown here is derived from an EMBL/GenBank/DDBJ whole genome shotgun (WGS) entry which is preliminary data.</text>
</comment>
<feature type="domain" description="KRAB" evidence="1">
    <location>
        <begin position="6"/>
        <end position="62"/>
    </location>
</feature>
<dbReference type="SMART" id="SM00349">
    <property type="entry name" value="KRAB"/>
    <property type="match status" value="1"/>
</dbReference>
<gene>
    <name evidence="2" type="primary">Znf404</name>
    <name evidence="2" type="ORF">ALCTOR_R15086</name>
</gene>
<organism evidence="2 3">
    <name type="scientific">Alca torda</name>
    <name type="common">Razorbill</name>
    <dbReference type="NCBI Taxonomy" id="28689"/>
    <lineage>
        <taxon>Eukaryota</taxon>
        <taxon>Metazoa</taxon>
        <taxon>Chordata</taxon>
        <taxon>Craniata</taxon>
        <taxon>Vertebrata</taxon>
        <taxon>Euteleostomi</taxon>
        <taxon>Archelosauria</taxon>
        <taxon>Archosauria</taxon>
        <taxon>Dinosauria</taxon>
        <taxon>Saurischia</taxon>
        <taxon>Theropoda</taxon>
        <taxon>Coelurosauria</taxon>
        <taxon>Aves</taxon>
        <taxon>Neognathae</taxon>
        <taxon>Neoaves</taxon>
        <taxon>Charadriiformes</taxon>
        <taxon>Alcidae</taxon>
        <taxon>Alca</taxon>
    </lineage>
</organism>
<protein>
    <submittedName>
        <fullName evidence="2">ZN404 protein</fullName>
    </submittedName>
</protein>
<feature type="non-terminal residue" evidence="2">
    <location>
        <position position="1"/>
    </location>
</feature>
<dbReference type="Gene3D" id="6.10.140.140">
    <property type="match status" value="1"/>
</dbReference>
<feature type="non-terminal residue" evidence="2">
    <location>
        <position position="62"/>
    </location>
</feature>
<dbReference type="InterPro" id="IPR036051">
    <property type="entry name" value="KRAB_dom_sf"/>
</dbReference>
<name>A0A7K6Z9N5_ALCTO</name>
<sequence>CSQVPVTFQDIAVRFSREEWASLGDEQRELYRTVMEDNYETLVSLCRLRLRWFGSGRRWPGT</sequence>
<evidence type="ECO:0000313" key="2">
    <source>
        <dbReference type="EMBL" id="NWX80533.1"/>
    </source>
</evidence>
<dbReference type="SUPFAM" id="SSF109640">
    <property type="entry name" value="KRAB domain (Kruppel-associated box)"/>
    <property type="match status" value="1"/>
</dbReference>
<dbReference type="Proteomes" id="UP000536033">
    <property type="component" value="Unassembled WGS sequence"/>
</dbReference>
<dbReference type="AlphaFoldDB" id="A0A7K6Z9N5"/>
<keyword evidence="3" id="KW-1185">Reference proteome</keyword>
<proteinExistence type="predicted"/>
<dbReference type="EMBL" id="VZSD01029927">
    <property type="protein sequence ID" value="NWX80533.1"/>
    <property type="molecule type" value="Genomic_DNA"/>
</dbReference>
<dbReference type="GO" id="GO:0006355">
    <property type="term" value="P:regulation of DNA-templated transcription"/>
    <property type="evidence" value="ECO:0007669"/>
    <property type="project" value="InterPro"/>
</dbReference>
<evidence type="ECO:0000313" key="3">
    <source>
        <dbReference type="Proteomes" id="UP000536033"/>
    </source>
</evidence>
<accession>A0A7K6Z9N5</accession>
<reference evidence="2 3" key="1">
    <citation type="submission" date="2019-09" db="EMBL/GenBank/DDBJ databases">
        <title>Bird 10,000 Genomes (B10K) Project - Family phase.</title>
        <authorList>
            <person name="Zhang G."/>
        </authorList>
    </citation>
    <scope>NUCLEOTIDE SEQUENCE [LARGE SCALE GENOMIC DNA]</scope>
    <source>
        <strain evidence="2">OUT-0003</strain>
        <tissue evidence="2">Muscle</tissue>
    </source>
</reference>
<evidence type="ECO:0000259" key="1">
    <source>
        <dbReference type="PROSITE" id="PS50805"/>
    </source>
</evidence>
<dbReference type="PANTHER" id="PTHR23232:SF142">
    <property type="entry name" value="GASTRULA ZINC FINGER PROTEIN XLCGF57.1-LIKE-RELATED"/>
    <property type="match status" value="1"/>
</dbReference>
<dbReference type="InterPro" id="IPR001909">
    <property type="entry name" value="KRAB"/>
</dbReference>
<dbReference type="Pfam" id="PF01352">
    <property type="entry name" value="KRAB"/>
    <property type="match status" value="1"/>
</dbReference>